<reference evidence="1" key="1">
    <citation type="submission" date="2019-08" db="EMBL/GenBank/DDBJ databases">
        <authorList>
            <person name="Kucharzyk K."/>
            <person name="Murdoch R.W."/>
            <person name="Higgins S."/>
            <person name="Loffler F."/>
        </authorList>
    </citation>
    <scope>NUCLEOTIDE SEQUENCE</scope>
</reference>
<proteinExistence type="predicted"/>
<sequence length="232" mass="25130">MDGAQVIFDVPVVLPSGNLFVGEVGVTGFERFVFGCIGCQPLFALLRRKPLELTVKSCAVALRIHDHFKIVPPRSMPVDLHLLLLCGPSPPFVIVEESGGGLKGDVVEEVEVLRCRLPVTMRCFLVIEHAERLPGIPFVFQPVEGSFGDDIGAVPFLSDLLSVDQEVGIVVLALSGQHHGEVKSLGDTVEVYLTDHGCLVAVGLHELREVGLVPVERLHVVHLAIDKTVLAR</sequence>
<evidence type="ECO:0000313" key="1">
    <source>
        <dbReference type="EMBL" id="MPM81965.1"/>
    </source>
</evidence>
<dbReference type="AlphaFoldDB" id="A0A645CYK7"/>
<accession>A0A645CYK7</accession>
<dbReference type="EMBL" id="VSSQ01031174">
    <property type="protein sequence ID" value="MPM81965.1"/>
    <property type="molecule type" value="Genomic_DNA"/>
</dbReference>
<comment type="caution">
    <text evidence="1">The sequence shown here is derived from an EMBL/GenBank/DDBJ whole genome shotgun (WGS) entry which is preliminary data.</text>
</comment>
<organism evidence="1">
    <name type="scientific">bioreactor metagenome</name>
    <dbReference type="NCBI Taxonomy" id="1076179"/>
    <lineage>
        <taxon>unclassified sequences</taxon>
        <taxon>metagenomes</taxon>
        <taxon>ecological metagenomes</taxon>
    </lineage>
</organism>
<protein>
    <submittedName>
        <fullName evidence="1">Uncharacterized protein</fullName>
    </submittedName>
</protein>
<name>A0A645CYK7_9ZZZZ</name>
<gene>
    <name evidence="1" type="ORF">SDC9_129023</name>
</gene>